<feature type="non-terminal residue" evidence="1">
    <location>
        <position position="105"/>
    </location>
</feature>
<comment type="caution">
    <text evidence="1">The sequence shown here is derived from an EMBL/GenBank/DDBJ whole genome shotgun (WGS) entry which is preliminary data.</text>
</comment>
<sequence>HVILKTEDSSQSELCNIEKLKSDLHNELSLLAHISTLDQTSEEQDLSSDIIQNIVCMFRKANKLSQEAILYWYYFIEKYDKRINNIVADGVKKKAAIFIVYQEIK</sequence>
<evidence type="ECO:0000313" key="1">
    <source>
        <dbReference type="EMBL" id="CAG8590223.1"/>
    </source>
</evidence>
<name>A0A9N9GB85_FUNMO</name>
<evidence type="ECO:0000313" key="2">
    <source>
        <dbReference type="Proteomes" id="UP000789375"/>
    </source>
</evidence>
<gene>
    <name evidence="1" type="ORF">FMOSSE_LOCUS8399</name>
</gene>
<reference evidence="1" key="1">
    <citation type="submission" date="2021-06" db="EMBL/GenBank/DDBJ databases">
        <authorList>
            <person name="Kallberg Y."/>
            <person name="Tangrot J."/>
            <person name="Rosling A."/>
        </authorList>
    </citation>
    <scope>NUCLEOTIDE SEQUENCE</scope>
    <source>
        <strain evidence="1">87-6 pot B 2015</strain>
    </source>
</reference>
<dbReference type="AlphaFoldDB" id="A0A9N9GB85"/>
<protein>
    <submittedName>
        <fullName evidence="1">16877_t:CDS:1</fullName>
    </submittedName>
</protein>
<dbReference type="EMBL" id="CAJVPP010002172">
    <property type="protein sequence ID" value="CAG8590223.1"/>
    <property type="molecule type" value="Genomic_DNA"/>
</dbReference>
<dbReference type="Proteomes" id="UP000789375">
    <property type="component" value="Unassembled WGS sequence"/>
</dbReference>
<keyword evidence="2" id="KW-1185">Reference proteome</keyword>
<proteinExistence type="predicted"/>
<accession>A0A9N9GB85</accession>
<organism evidence="1 2">
    <name type="scientific">Funneliformis mosseae</name>
    <name type="common">Endomycorrhizal fungus</name>
    <name type="synonym">Glomus mosseae</name>
    <dbReference type="NCBI Taxonomy" id="27381"/>
    <lineage>
        <taxon>Eukaryota</taxon>
        <taxon>Fungi</taxon>
        <taxon>Fungi incertae sedis</taxon>
        <taxon>Mucoromycota</taxon>
        <taxon>Glomeromycotina</taxon>
        <taxon>Glomeromycetes</taxon>
        <taxon>Glomerales</taxon>
        <taxon>Glomeraceae</taxon>
        <taxon>Funneliformis</taxon>
    </lineage>
</organism>